<protein>
    <recommendedName>
        <fullName evidence="1">Immunity protein 63 domain-containing protein</fullName>
    </recommendedName>
</protein>
<evidence type="ECO:0000313" key="2">
    <source>
        <dbReference type="EMBL" id="MBA5204374.1"/>
    </source>
</evidence>
<dbReference type="RefSeq" id="WP_181845307.1">
    <property type="nucleotide sequence ID" value="NZ_CP129239.1"/>
</dbReference>
<dbReference type="AlphaFoldDB" id="A0AAW3SUU8"/>
<organism evidence="2 3">
    <name type="scientific">Pectobacterium aroidearum</name>
    <dbReference type="NCBI Taxonomy" id="1201031"/>
    <lineage>
        <taxon>Bacteria</taxon>
        <taxon>Pseudomonadati</taxon>
        <taxon>Pseudomonadota</taxon>
        <taxon>Gammaproteobacteria</taxon>
        <taxon>Enterobacterales</taxon>
        <taxon>Pectobacteriaceae</taxon>
        <taxon>Pectobacterium</taxon>
    </lineage>
</organism>
<name>A0AAW3SUU8_9GAMM</name>
<reference evidence="2 3" key="1">
    <citation type="submission" date="2020-07" db="EMBL/GenBank/DDBJ databases">
        <title>Characterization of Pectobacterium aroidearum strains causing soft rot on Amorphophallus konjac.</title>
        <authorList>
            <person name="Xie H."/>
        </authorList>
    </citation>
    <scope>NUCLEOTIDE SEQUENCE [LARGE SCALE GENOMIC DNA]</scope>
    <source>
        <strain evidence="2 3">MY7</strain>
    </source>
</reference>
<evidence type="ECO:0000313" key="3">
    <source>
        <dbReference type="Proteomes" id="UP000557749"/>
    </source>
</evidence>
<proteinExistence type="predicted"/>
<accession>A0AAW3SUU8</accession>
<dbReference type="Proteomes" id="UP000557749">
    <property type="component" value="Unassembled WGS sequence"/>
</dbReference>
<feature type="domain" description="Immunity protein 63" evidence="1">
    <location>
        <begin position="47"/>
        <end position="124"/>
    </location>
</feature>
<evidence type="ECO:0000259" key="1">
    <source>
        <dbReference type="Pfam" id="PF15599"/>
    </source>
</evidence>
<sequence>MKTLEELRAELLSIGVRLGCGVRPNHYFIIPDQPDGVATPYLEIYRQEYHFVVSERGMEIERKVTLSDDEILYWFADCGVRALASDYAASKVSPDEKFRDIYFRRQFYLMLSIKPEWATRKKKEFMPLIQS</sequence>
<comment type="caution">
    <text evidence="2">The sequence shown here is derived from an EMBL/GenBank/DDBJ whole genome shotgun (WGS) entry which is preliminary data.</text>
</comment>
<dbReference type="EMBL" id="JACERJ010000006">
    <property type="protein sequence ID" value="MBA5204374.1"/>
    <property type="molecule type" value="Genomic_DNA"/>
</dbReference>
<gene>
    <name evidence="2" type="ORF">H2Y57_11880</name>
</gene>
<dbReference type="InterPro" id="IPR028952">
    <property type="entry name" value="Imm63"/>
</dbReference>
<dbReference type="Pfam" id="PF15599">
    <property type="entry name" value="Imm63"/>
    <property type="match status" value="1"/>
</dbReference>